<name>A0A0C1EFA6_9BACT</name>
<dbReference type="Proteomes" id="UP000031307">
    <property type="component" value="Unassembled WGS sequence"/>
</dbReference>
<protein>
    <submittedName>
        <fullName evidence="2">Uncharacterized protein</fullName>
    </submittedName>
</protein>
<proteinExistence type="predicted"/>
<evidence type="ECO:0000313" key="3">
    <source>
        <dbReference type="Proteomes" id="UP000031307"/>
    </source>
</evidence>
<gene>
    <name evidence="2" type="ORF">DB43_DO00060</name>
</gene>
<dbReference type="RefSeq" id="WP_013924465.1">
    <property type="nucleotide sequence ID" value="NZ_JSAM01000009.1"/>
</dbReference>
<dbReference type="PATRIC" id="fig|83552.4.peg.62"/>
<evidence type="ECO:0000256" key="1">
    <source>
        <dbReference type="SAM" id="MobiDB-lite"/>
    </source>
</evidence>
<dbReference type="AlphaFoldDB" id="A0A0C1EFA6"/>
<sequence length="290" mass="32617">MKVSFDQNRCYFGSFTAEDDKDPNTGKSGVRYYKFPVKLWGAIPGFLRLIGVVTKITDSNSKIVYVNRNSLVNWLDRHKKEASNPQEFAGYLKKNAFQKAIEMICKNVQKPSTNSVPVKNPKGRDFGASSVTKNPEVRNEEKRGETLPPAVVYVQDPSDAPFFNRIEGLGKIFEKLTGSKAVEYRPIQVTQEKNIIFPFVINDRIQDFFKFEKFIQDLKHNNPHAKIILLVISQSSEVFKKLEDYGQHENVLGLYSSTPDMSGLGGPGTAHLHDTDQVLADLTAAVTAKK</sequence>
<organism evidence="2 3">
    <name type="scientific">Parachlamydia acanthamoebae</name>
    <dbReference type="NCBI Taxonomy" id="83552"/>
    <lineage>
        <taxon>Bacteria</taxon>
        <taxon>Pseudomonadati</taxon>
        <taxon>Chlamydiota</taxon>
        <taxon>Chlamydiia</taxon>
        <taxon>Parachlamydiales</taxon>
        <taxon>Parachlamydiaceae</taxon>
        <taxon>Parachlamydia</taxon>
    </lineage>
</organism>
<feature type="region of interest" description="Disordered" evidence="1">
    <location>
        <begin position="111"/>
        <end position="144"/>
    </location>
</feature>
<comment type="caution">
    <text evidence="2">The sequence shown here is derived from an EMBL/GenBank/DDBJ whole genome shotgun (WGS) entry which is preliminary data.</text>
</comment>
<dbReference type="EMBL" id="JSAM01000009">
    <property type="protein sequence ID" value="KIA78713.1"/>
    <property type="molecule type" value="Genomic_DNA"/>
</dbReference>
<evidence type="ECO:0000313" key="2">
    <source>
        <dbReference type="EMBL" id="KIA78713.1"/>
    </source>
</evidence>
<feature type="compositionally biased region" description="Basic and acidic residues" evidence="1">
    <location>
        <begin position="135"/>
        <end position="144"/>
    </location>
</feature>
<accession>A0A0C1EFA6</accession>
<reference evidence="2 3" key="1">
    <citation type="journal article" date="2014" name="Mol. Biol. Evol.">
        <title>Massive expansion of Ubiquitination-related gene families within the Chlamydiae.</title>
        <authorList>
            <person name="Domman D."/>
            <person name="Collingro A."/>
            <person name="Lagkouvardos I."/>
            <person name="Gehre L."/>
            <person name="Weinmaier T."/>
            <person name="Rattei T."/>
            <person name="Subtil A."/>
            <person name="Horn M."/>
        </authorList>
    </citation>
    <scope>NUCLEOTIDE SEQUENCE [LARGE SCALE GENOMIC DNA]</scope>
    <source>
        <strain evidence="2 3">OEW1</strain>
    </source>
</reference>